<proteinExistence type="predicted"/>
<accession>A0A4Y2R8L8</accession>
<keyword evidence="3" id="KW-1185">Reference proteome</keyword>
<dbReference type="AlphaFoldDB" id="A0A4Y2R8L8"/>
<protein>
    <submittedName>
        <fullName evidence="2">Uncharacterized protein</fullName>
    </submittedName>
</protein>
<dbReference type="EMBL" id="BGPR01143033">
    <property type="protein sequence ID" value="GBN71599.1"/>
    <property type="molecule type" value="Genomic_DNA"/>
</dbReference>
<sequence length="75" mass="8446">MGRALQYESEDPDPQKVQQDSSPTKRNESVRASDSPYGSGLSVRIRPQTPCTDRDSPVPIRTPHSRVLWVGGRRR</sequence>
<evidence type="ECO:0000313" key="2">
    <source>
        <dbReference type="EMBL" id="GBN71599.1"/>
    </source>
</evidence>
<comment type="caution">
    <text evidence="2">The sequence shown here is derived from an EMBL/GenBank/DDBJ whole genome shotgun (WGS) entry which is preliminary data.</text>
</comment>
<evidence type="ECO:0000313" key="3">
    <source>
        <dbReference type="Proteomes" id="UP000499080"/>
    </source>
</evidence>
<dbReference type="Proteomes" id="UP000499080">
    <property type="component" value="Unassembled WGS sequence"/>
</dbReference>
<feature type="region of interest" description="Disordered" evidence="1">
    <location>
        <begin position="1"/>
        <end position="75"/>
    </location>
</feature>
<organism evidence="2 3">
    <name type="scientific">Araneus ventricosus</name>
    <name type="common">Orbweaver spider</name>
    <name type="synonym">Epeira ventricosa</name>
    <dbReference type="NCBI Taxonomy" id="182803"/>
    <lineage>
        <taxon>Eukaryota</taxon>
        <taxon>Metazoa</taxon>
        <taxon>Ecdysozoa</taxon>
        <taxon>Arthropoda</taxon>
        <taxon>Chelicerata</taxon>
        <taxon>Arachnida</taxon>
        <taxon>Araneae</taxon>
        <taxon>Araneomorphae</taxon>
        <taxon>Entelegynae</taxon>
        <taxon>Araneoidea</taxon>
        <taxon>Araneidae</taxon>
        <taxon>Araneus</taxon>
    </lineage>
</organism>
<gene>
    <name evidence="2" type="ORF">AVEN_187220_1</name>
</gene>
<reference evidence="2 3" key="1">
    <citation type="journal article" date="2019" name="Sci. Rep.">
        <title>Orb-weaving spider Araneus ventricosus genome elucidates the spidroin gene catalogue.</title>
        <authorList>
            <person name="Kono N."/>
            <person name="Nakamura H."/>
            <person name="Ohtoshi R."/>
            <person name="Moran D.A.P."/>
            <person name="Shinohara A."/>
            <person name="Yoshida Y."/>
            <person name="Fujiwara M."/>
            <person name="Mori M."/>
            <person name="Tomita M."/>
            <person name="Arakawa K."/>
        </authorList>
    </citation>
    <scope>NUCLEOTIDE SEQUENCE [LARGE SCALE GENOMIC DNA]</scope>
</reference>
<name>A0A4Y2R8L8_ARAVE</name>
<evidence type="ECO:0000256" key="1">
    <source>
        <dbReference type="SAM" id="MobiDB-lite"/>
    </source>
</evidence>